<dbReference type="GO" id="GO:0016853">
    <property type="term" value="F:isomerase activity"/>
    <property type="evidence" value="ECO:0007669"/>
    <property type="project" value="UniProtKB-KW"/>
</dbReference>
<sequence>EFLTTEFLTNEFVKGCGSQPKVDAFVKYDQER</sequence>
<evidence type="ECO:0000313" key="1">
    <source>
        <dbReference type="EMBL" id="MCU6726691.1"/>
    </source>
</evidence>
<organism evidence="1 2">
    <name type="scientific">Muricoprocola aceti</name>
    <dbReference type="NCBI Taxonomy" id="2981772"/>
    <lineage>
        <taxon>Bacteria</taxon>
        <taxon>Bacillati</taxon>
        <taxon>Bacillota</taxon>
        <taxon>Clostridia</taxon>
        <taxon>Lachnospirales</taxon>
        <taxon>Lachnospiraceae</taxon>
        <taxon>Muricoprocola</taxon>
    </lineage>
</organism>
<comment type="caution">
    <text evidence="1">The sequence shown here is derived from an EMBL/GenBank/DDBJ whole genome shotgun (WGS) entry which is preliminary data.</text>
</comment>
<dbReference type="EMBL" id="JAOQKE010000036">
    <property type="protein sequence ID" value="MCU6726691.1"/>
    <property type="molecule type" value="Genomic_DNA"/>
</dbReference>
<reference evidence="1 2" key="1">
    <citation type="journal article" date="2021" name="ISME Commun">
        <title>Automated analysis of genomic sequences facilitates high-throughput and comprehensive description of bacteria.</title>
        <authorList>
            <person name="Hitch T.C.A."/>
        </authorList>
    </citation>
    <scope>NUCLEOTIDE SEQUENCE [LARGE SCALE GENOMIC DNA]</scope>
    <source>
        <strain evidence="1 2">Sanger_29</strain>
    </source>
</reference>
<gene>
    <name evidence="1" type="ORF">OCV47_15445</name>
</gene>
<evidence type="ECO:0000313" key="2">
    <source>
        <dbReference type="Proteomes" id="UP001652338"/>
    </source>
</evidence>
<proteinExistence type="predicted"/>
<keyword evidence="2" id="KW-1185">Reference proteome</keyword>
<accession>A0ABT2SQD4</accession>
<feature type="non-terminal residue" evidence="1">
    <location>
        <position position="1"/>
    </location>
</feature>
<keyword evidence="1" id="KW-0413">Isomerase</keyword>
<protein>
    <submittedName>
        <fullName evidence="1">RpiB/LacA/LacB family sugar-phosphate isomerase</fullName>
    </submittedName>
</protein>
<name>A0ABT2SQD4_9FIRM</name>
<dbReference type="Proteomes" id="UP001652338">
    <property type="component" value="Unassembled WGS sequence"/>
</dbReference>